<evidence type="ECO:0000313" key="2">
    <source>
        <dbReference type="Proteomes" id="UP000464017"/>
    </source>
</evidence>
<dbReference type="Gene3D" id="3.30.40.220">
    <property type="match status" value="1"/>
</dbReference>
<dbReference type="Proteomes" id="UP000464017">
    <property type="component" value="Segment"/>
</dbReference>
<protein>
    <submittedName>
        <fullName evidence="1">Uncharacterized protein</fullName>
    </submittedName>
</protein>
<organism evidence="1 2">
    <name type="scientific">Escherichia phage sortsyn</name>
    <dbReference type="NCBI Taxonomy" id="2696447"/>
    <lineage>
        <taxon>Viruses</taxon>
        <taxon>Duplodnaviria</taxon>
        <taxon>Heunggongvirae</taxon>
        <taxon>Uroviricota</taxon>
        <taxon>Caudoviricetes</taxon>
        <taxon>Murrayvirus</taxon>
        <taxon>Murrayvirus EC2</taxon>
    </lineage>
</organism>
<evidence type="ECO:0000313" key="1">
    <source>
        <dbReference type="EMBL" id="QHR72912.1"/>
    </source>
</evidence>
<reference evidence="2" key="1">
    <citation type="submission" date="2019-12" db="EMBL/GenBank/DDBJ databases">
        <authorList>
            <person name="Olsen N.S."/>
            <person name="Junco L.M.F."/>
            <person name="Kot W."/>
            <person name="Hansen L.H."/>
        </authorList>
    </citation>
    <scope>NUCLEOTIDE SEQUENCE [LARGE SCALE GENOMIC DNA]</scope>
</reference>
<accession>A0A6B9X538</accession>
<dbReference type="EMBL" id="MN850623">
    <property type="protein sequence ID" value="QHR72912.1"/>
    <property type="molecule type" value="Genomic_DNA"/>
</dbReference>
<gene>
    <name evidence="1" type="ORF">sortsyn_47</name>
</gene>
<name>A0A6B9X538_9CAUD</name>
<proteinExistence type="predicted"/>
<sequence>MIGIVDYDGEMVACKHCGEVKARTPDNFATTSGYKGRKYVMKVCRKCKNSRHADRQRKKREAEPEVDQAMREAVRRHRATGRGYAVCKINTYRSRDRKKGMECDLDPDWYLENITAKPCYSCGETSDTMGADRIDNDLGHIKGNVLPCCADCNRIRAHRFTMEDMRDLIGPAIAKVKARRL</sequence>